<gene>
    <name evidence="4" type="ORF">MSPICULIGERA_LOCUS20213</name>
</gene>
<feature type="chain" id="PRO_5041432098" description="Peptidase C1A papain C-terminal domain-containing protein" evidence="2">
    <location>
        <begin position="19"/>
        <end position="280"/>
    </location>
</feature>
<organism evidence="4 5">
    <name type="scientific">Mesorhabditis spiculigera</name>
    <dbReference type="NCBI Taxonomy" id="96644"/>
    <lineage>
        <taxon>Eukaryota</taxon>
        <taxon>Metazoa</taxon>
        <taxon>Ecdysozoa</taxon>
        <taxon>Nematoda</taxon>
        <taxon>Chromadorea</taxon>
        <taxon>Rhabditida</taxon>
        <taxon>Rhabditina</taxon>
        <taxon>Rhabditomorpha</taxon>
        <taxon>Rhabditoidea</taxon>
        <taxon>Rhabditidae</taxon>
        <taxon>Mesorhabditinae</taxon>
        <taxon>Mesorhabditis</taxon>
    </lineage>
</organism>
<evidence type="ECO:0000259" key="3">
    <source>
        <dbReference type="Pfam" id="PF00112"/>
    </source>
</evidence>
<dbReference type="AlphaFoldDB" id="A0AA36D8K5"/>
<dbReference type="EMBL" id="CATQJA010002664">
    <property type="protein sequence ID" value="CAJ0582070.1"/>
    <property type="molecule type" value="Genomic_DNA"/>
</dbReference>
<evidence type="ECO:0000256" key="2">
    <source>
        <dbReference type="SAM" id="SignalP"/>
    </source>
</evidence>
<proteinExistence type="inferred from homology"/>
<feature type="signal peptide" evidence="2">
    <location>
        <begin position="1"/>
        <end position="18"/>
    </location>
</feature>
<dbReference type="GO" id="GO:0006508">
    <property type="term" value="P:proteolysis"/>
    <property type="evidence" value="ECO:0007669"/>
    <property type="project" value="InterPro"/>
</dbReference>
<dbReference type="InterPro" id="IPR000668">
    <property type="entry name" value="Peptidase_C1A_C"/>
</dbReference>
<dbReference type="SUPFAM" id="SSF54001">
    <property type="entry name" value="Cysteine proteinases"/>
    <property type="match status" value="1"/>
</dbReference>
<dbReference type="Gene3D" id="3.90.70.10">
    <property type="entry name" value="Cysteine proteinases"/>
    <property type="match status" value="1"/>
</dbReference>
<dbReference type="Proteomes" id="UP001177023">
    <property type="component" value="Unassembled WGS sequence"/>
</dbReference>
<reference evidence="4" key="1">
    <citation type="submission" date="2023-06" db="EMBL/GenBank/DDBJ databases">
        <authorList>
            <person name="Delattre M."/>
        </authorList>
    </citation>
    <scope>NUCLEOTIDE SEQUENCE</scope>
    <source>
        <strain evidence="4">AF72</strain>
    </source>
</reference>
<comment type="caution">
    <text evidence="4">The sequence shown here is derived from an EMBL/GenBank/DDBJ whole genome shotgun (WGS) entry which is preliminary data.</text>
</comment>
<sequence length="280" mass="31417">MKAIFFVVLAVCAGSAQANWMKLPSLIIRETQHLMNFDKLPAPIIEDNEPERAIDEPVFRGDLEKVRVISSEDLRLSSSAEEGVMEEKVHLSPPKEFVPNKLPSPIDDMDHLNRDGIEADGKWEPSLDTEGQYETYSKDVFWGEDEAGKERPSYIGGLLKSEKAAVLKLSQMEWESPDYDFDALPEAFDWRNVNGTNYCSPNRNQHIPVYCGSCWVFGTTGMLNDRFNVAKKGRWPMTMVSPQEIIDCGGKGNCQGGTVGDVLEHAQKNGLVEEGSCWKR</sequence>
<name>A0AA36D8K5_9BILA</name>
<keyword evidence="5" id="KW-1185">Reference proteome</keyword>
<evidence type="ECO:0000313" key="4">
    <source>
        <dbReference type="EMBL" id="CAJ0582070.1"/>
    </source>
</evidence>
<dbReference type="InterPro" id="IPR013128">
    <property type="entry name" value="Peptidase_C1A"/>
</dbReference>
<evidence type="ECO:0000313" key="5">
    <source>
        <dbReference type="Proteomes" id="UP001177023"/>
    </source>
</evidence>
<feature type="non-terminal residue" evidence="4">
    <location>
        <position position="1"/>
    </location>
</feature>
<protein>
    <recommendedName>
        <fullName evidence="3">Peptidase C1A papain C-terminal domain-containing protein</fullName>
    </recommendedName>
</protein>
<feature type="domain" description="Peptidase C1A papain C-terminal" evidence="3">
    <location>
        <begin position="184"/>
        <end position="275"/>
    </location>
</feature>
<accession>A0AA36D8K5</accession>
<keyword evidence="2" id="KW-0732">Signal</keyword>
<comment type="similarity">
    <text evidence="1">Belongs to the peptidase C1 family.</text>
</comment>
<dbReference type="Pfam" id="PF00112">
    <property type="entry name" value="Peptidase_C1"/>
    <property type="match status" value="1"/>
</dbReference>
<dbReference type="PANTHER" id="PTHR12411">
    <property type="entry name" value="CYSTEINE PROTEASE FAMILY C1-RELATED"/>
    <property type="match status" value="1"/>
</dbReference>
<evidence type="ECO:0000256" key="1">
    <source>
        <dbReference type="ARBA" id="ARBA00008455"/>
    </source>
</evidence>
<dbReference type="GO" id="GO:0008234">
    <property type="term" value="F:cysteine-type peptidase activity"/>
    <property type="evidence" value="ECO:0007669"/>
    <property type="project" value="InterPro"/>
</dbReference>
<dbReference type="InterPro" id="IPR038765">
    <property type="entry name" value="Papain-like_cys_pep_sf"/>
</dbReference>